<proteinExistence type="inferred from homology"/>
<dbReference type="Pfam" id="PF10181">
    <property type="entry name" value="PIG-H"/>
    <property type="match status" value="1"/>
</dbReference>
<gene>
    <name evidence="5" type="ORF">CEUTPL_LOCUS4698</name>
</gene>
<evidence type="ECO:0000313" key="5">
    <source>
        <dbReference type="EMBL" id="CAG9764052.1"/>
    </source>
</evidence>
<accession>A0A9N9MHX2</accession>
<keyword evidence="3" id="KW-1133">Transmembrane helix</keyword>
<dbReference type="PANTHER" id="PTHR15231">
    <property type="entry name" value="PHOSPHATIDYLINOSITOL N-ACETYLGLUCOSAMINYLTRANSFERASE SUBUNIT H"/>
    <property type="match status" value="1"/>
</dbReference>
<organism evidence="5 6">
    <name type="scientific">Ceutorhynchus assimilis</name>
    <name type="common">cabbage seed weevil</name>
    <dbReference type="NCBI Taxonomy" id="467358"/>
    <lineage>
        <taxon>Eukaryota</taxon>
        <taxon>Metazoa</taxon>
        <taxon>Ecdysozoa</taxon>
        <taxon>Arthropoda</taxon>
        <taxon>Hexapoda</taxon>
        <taxon>Insecta</taxon>
        <taxon>Pterygota</taxon>
        <taxon>Neoptera</taxon>
        <taxon>Endopterygota</taxon>
        <taxon>Coleoptera</taxon>
        <taxon>Polyphaga</taxon>
        <taxon>Cucujiformia</taxon>
        <taxon>Curculionidae</taxon>
        <taxon>Ceutorhynchinae</taxon>
        <taxon>Ceutorhynchus</taxon>
    </lineage>
</organism>
<name>A0A9N9MHX2_9CUCU</name>
<keyword evidence="3" id="KW-0812">Transmembrane</keyword>
<evidence type="ECO:0000256" key="2">
    <source>
        <dbReference type="ARBA" id="ARBA00009610"/>
    </source>
</evidence>
<keyword evidence="3" id="KW-0472">Membrane</keyword>
<feature type="domain" description="Phosphatidylinositol N-acetylglucosaminyltransferase subunit H conserved" evidence="4">
    <location>
        <begin position="89"/>
        <end position="153"/>
    </location>
</feature>
<dbReference type="EMBL" id="OU892278">
    <property type="protein sequence ID" value="CAG9764052.1"/>
    <property type="molecule type" value="Genomic_DNA"/>
</dbReference>
<sequence>MVKPSEKLHFKTTDDKNVVLNVMKSPACLCISIINDWKMFSSNEALSIGIFAIILRCFSVDMVYVAALLVSYLLYASNQILFCIREEEVLIVKGLGYQIKRKYFLKNTSIFIPYEQVQNVFINEVILRHKVIYILNFLVKGDEEKRPKIVPLFRDILPRLDCLEVIFRNIKYFQDR</sequence>
<evidence type="ECO:0000256" key="1">
    <source>
        <dbReference type="ARBA" id="ARBA00004687"/>
    </source>
</evidence>
<dbReference type="InterPro" id="IPR019328">
    <property type="entry name" value="PIGH-H_dom"/>
</dbReference>
<keyword evidence="6" id="KW-1185">Reference proteome</keyword>
<feature type="transmembrane region" description="Helical" evidence="3">
    <location>
        <begin position="45"/>
        <end position="75"/>
    </location>
</feature>
<evidence type="ECO:0000259" key="4">
    <source>
        <dbReference type="Pfam" id="PF10181"/>
    </source>
</evidence>
<reference evidence="5" key="1">
    <citation type="submission" date="2022-01" db="EMBL/GenBank/DDBJ databases">
        <authorList>
            <person name="King R."/>
        </authorList>
    </citation>
    <scope>NUCLEOTIDE SEQUENCE</scope>
</reference>
<dbReference type="GO" id="GO:0006506">
    <property type="term" value="P:GPI anchor biosynthetic process"/>
    <property type="evidence" value="ECO:0007669"/>
    <property type="project" value="InterPro"/>
</dbReference>
<dbReference type="GO" id="GO:0000506">
    <property type="term" value="C:glycosylphosphatidylinositol-N-acetylglucosaminyltransferase (GPI-GnT) complex"/>
    <property type="evidence" value="ECO:0007669"/>
    <property type="project" value="InterPro"/>
</dbReference>
<dbReference type="AlphaFoldDB" id="A0A9N9MHX2"/>
<comment type="pathway">
    <text evidence="1">Glycolipid biosynthesis; glycosylphosphatidylinositol-anchor biosynthesis.</text>
</comment>
<dbReference type="PANTHER" id="PTHR15231:SF1">
    <property type="entry name" value="PHOSPHATIDYLINOSITOL N-ACETYLGLUCOSAMINYLTRANSFERASE SUBUNIT H"/>
    <property type="match status" value="1"/>
</dbReference>
<dbReference type="InterPro" id="IPR044215">
    <property type="entry name" value="PIG-H"/>
</dbReference>
<evidence type="ECO:0000256" key="3">
    <source>
        <dbReference type="SAM" id="Phobius"/>
    </source>
</evidence>
<comment type="similarity">
    <text evidence="2">Belongs to the PIGH family.</text>
</comment>
<dbReference type="OrthoDB" id="6256716at2759"/>
<evidence type="ECO:0000313" key="6">
    <source>
        <dbReference type="Proteomes" id="UP001152799"/>
    </source>
</evidence>
<dbReference type="Proteomes" id="UP001152799">
    <property type="component" value="Chromosome 2"/>
</dbReference>
<protein>
    <recommendedName>
        <fullName evidence="4">Phosphatidylinositol N-acetylglucosaminyltransferase subunit H conserved domain-containing protein</fullName>
    </recommendedName>
</protein>